<reference evidence="1" key="1">
    <citation type="journal article" date="2020" name="Stud. Mycol.">
        <title>101 Dothideomycetes genomes: a test case for predicting lifestyles and emergence of pathogens.</title>
        <authorList>
            <person name="Haridas S."/>
            <person name="Albert R."/>
            <person name="Binder M."/>
            <person name="Bloem J."/>
            <person name="Labutti K."/>
            <person name="Salamov A."/>
            <person name="Andreopoulos B."/>
            <person name="Baker S."/>
            <person name="Barry K."/>
            <person name="Bills G."/>
            <person name="Bluhm B."/>
            <person name="Cannon C."/>
            <person name="Castanera R."/>
            <person name="Culley D."/>
            <person name="Daum C."/>
            <person name="Ezra D."/>
            <person name="Gonzalez J."/>
            <person name="Henrissat B."/>
            <person name="Kuo A."/>
            <person name="Liang C."/>
            <person name="Lipzen A."/>
            <person name="Lutzoni F."/>
            <person name="Magnuson J."/>
            <person name="Mondo S."/>
            <person name="Nolan M."/>
            <person name="Ohm R."/>
            <person name="Pangilinan J."/>
            <person name="Park H.-J."/>
            <person name="Ramirez L."/>
            <person name="Alfaro M."/>
            <person name="Sun H."/>
            <person name="Tritt A."/>
            <person name="Yoshinaga Y."/>
            <person name="Zwiers L.-H."/>
            <person name="Turgeon B."/>
            <person name="Goodwin S."/>
            <person name="Spatafora J."/>
            <person name="Crous P."/>
            <person name="Grigoriev I."/>
        </authorList>
    </citation>
    <scope>NUCLEOTIDE SEQUENCE</scope>
    <source>
        <strain evidence="1">CBS 116005</strain>
    </source>
</reference>
<dbReference type="OrthoDB" id="3649219at2759"/>
<organism evidence="1 2">
    <name type="scientific">Teratosphaeria nubilosa</name>
    <dbReference type="NCBI Taxonomy" id="161662"/>
    <lineage>
        <taxon>Eukaryota</taxon>
        <taxon>Fungi</taxon>
        <taxon>Dikarya</taxon>
        <taxon>Ascomycota</taxon>
        <taxon>Pezizomycotina</taxon>
        <taxon>Dothideomycetes</taxon>
        <taxon>Dothideomycetidae</taxon>
        <taxon>Mycosphaerellales</taxon>
        <taxon>Teratosphaeriaceae</taxon>
        <taxon>Teratosphaeria</taxon>
    </lineage>
</organism>
<dbReference type="EMBL" id="ML995917">
    <property type="protein sequence ID" value="KAF2764568.1"/>
    <property type="molecule type" value="Genomic_DNA"/>
</dbReference>
<name>A0A6G1KWM2_9PEZI</name>
<dbReference type="Proteomes" id="UP000799436">
    <property type="component" value="Unassembled WGS sequence"/>
</dbReference>
<dbReference type="AlphaFoldDB" id="A0A6G1KWM2"/>
<keyword evidence="2" id="KW-1185">Reference proteome</keyword>
<gene>
    <name evidence="1" type="ORF">EJ03DRAFT_355636</name>
</gene>
<evidence type="ECO:0000313" key="2">
    <source>
        <dbReference type="Proteomes" id="UP000799436"/>
    </source>
</evidence>
<accession>A0A6G1KWM2</accession>
<protein>
    <submittedName>
        <fullName evidence="1">Uncharacterized protein</fullName>
    </submittedName>
</protein>
<sequence>MTVVRIFVQAPTQTGLLYTMNEEKIRAASSTIDNASTRQPYAPVKSVEISGAAPAAFRFVLTCIDEHEKSKRRPGDELRIKAHEEPLAGTTAIYEAIEVLGIKPPQPHIENHIIGHIAHNTLRPNELVTPHKTFVGRRETSKAWRTLVHQTAYYVVYQEYTPEEADALQRAVAPYPELRSAIETKIVNELLPRKAFEDETRANIETGLAVGRGEKRIVAGKTGRGKGMRIEGEMSP</sequence>
<proteinExistence type="predicted"/>
<evidence type="ECO:0000313" key="1">
    <source>
        <dbReference type="EMBL" id="KAF2764568.1"/>
    </source>
</evidence>